<sequence length="132" mass="14991">MVLIDDYKINIKRSVGKKCDNIIVLSAYKVNILNEIYNLLFQQEILMPEAMKGKFLNSEFEKLIDFYISSQSDVFVPSTPNIFYTNVAGVRIASGKNQILVPNEITNPSLSPSDFMSPYVSQKSHFAYSCFC</sequence>
<reference evidence="2" key="1">
    <citation type="journal article" date="2020" name="Nat. Commun.">
        <title>Genome sequence of the cluster root forming white lupin.</title>
        <authorList>
            <person name="Hufnagel B."/>
            <person name="Marques A."/>
            <person name="Soriano A."/>
            <person name="Marques L."/>
            <person name="Divol F."/>
            <person name="Doumas P."/>
            <person name="Sallet E."/>
            <person name="Mancinotti D."/>
            <person name="Carrere S."/>
            <person name="Marande W."/>
            <person name="Arribat S."/>
            <person name="Keller J."/>
            <person name="Huneau C."/>
            <person name="Blein T."/>
            <person name="Aime D."/>
            <person name="Laguerre M."/>
            <person name="Taylor J."/>
            <person name="Schubert V."/>
            <person name="Nelson M."/>
            <person name="Geu-Flores F."/>
            <person name="Crespi M."/>
            <person name="Gallardo-Guerrero K."/>
            <person name="Delaux P.-M."/>
            <person name="Salse J."/>
            <person name="Berges H."/>
            <person name="Guyot R."/>
            <person name="Gouzy J."/>
            <person name="Peret B."/>
        </authorList>
    </citation>
    <scope>NUCLEOTIDE SEQUENCE [LARGE SCALE GENOMIC DNA]</scope>
    <source>
        <strain evidence="2">cv. Amiga</strain>
    </source>
</reference>
<keyword evidence="2" id="KW-1185">Reference proteome</keyword>
<organism evidence="1 2">
    <name type="scientific">Lupinus albus</name>
    <name type="common">White lupine</name>
    <name type="synonym">Lupinus termis</name>
    <dbReference type="NCBI Taxonomy" id="3870"/>
    <lineage>
        <taxon>Eukaryota</taxon>
        <taxon>Viridiplantae</taxon>
        <taxon>Streptophyta</taxon>
        <taxon>Embryophyta</taxon>
        <taxon>Tracheophyta</taxon>
        <taxon>Spermatophyta</taxon>
        <taxon>Magnoliopsida</taxon>
        <taxon>eudicotyledons</taxon>
        <taxon>Gunneridae</taxon>
        <taxon>Pentapetalae</taxon>
        <taxon>rosids</taxon>
        <taxon>fabids</taxon>
        <taxon>Fabales</taxon>
        <taxon>Fabaceae</taxon>
        <taxon>Papilionoideae</taxon>
        <taxon>50 kb inversion clade</taxon>
        <taxon>genistoids sensu lato</taxon>
        <taxon>core genistoids</taxon>
        <taxon>Genisteae</taxon>
        <taxon>Lupinus</taxon>
    </lineage>
</organism>
<dbReference type="PANTHER" id="PTHR31288">
    <property type="entry name" value="O-FUCOSYLTRANSFERASE FAMILY PROTEIN"/>
    <property type="match status" value="1"/>
</dbReference>
<dbReference type="EMBL" id="WOCE01000011">
    <property type="protein sequence ID" value="KAE9604712.1"/>
    <property type="molecule type" value="Genomic_DNA"/>
</dbReference>
<gene>
    <name evidence="1" type="ORF">Lalb_Chr11g0074681</name>
</gene>
<dbReference type="InterPro" id="IPR024709">
    <property type="entry name" value="FucosylTrfase_pln"/>
</dbReference>
<dbReference type="OrthoDB" id="1624975at2759"/>
<dbReference type="Proteomes" id="UP000447434">
    <property type="component" value="Chromosome 11"/>
</dbReference>
<name>A0A6A4PTF5_LUPAL</name>
<comment type="caution">
    <text evidence="1">The sequence shown here is derived from an EMBL/GenBank/DDBJ whole genome shotgun (WGS) entry which is preliminary data.</text>
</comment>
<proteinExistence type="predicted"/>
<protein>
    <submittedName>
        <fullName evidence="1">Uncharacterized protein</fullName>
    </submittedName>
</protein>
<dbReference type="PANTHER" id="PTHR31288:SF20">
    <property type="entry name" value="O-FUCOSYLTRANSFERASE FAMILY PROTEIN"/>
    <property type="match status" value="1"/>
</dbReference>
<evidence type="ECO:0000313" key="2">
    <source>
        <dbReference type="Proteomes" id="UP000447434"/>
    </source>
</evidence>
<dbReference type="AlphaFoldDB" id="A0A6A4PTF5"/>
<accession>A0A6A4PTF5</accession>
<evidence type="ECO:0000313" key="1">
    <source>
        <dbReference type="EMBL" id="KAE9604712.1"/>
    </source>
</evidence>